<dbReference type="InterPro" id="IPR001841">
    <property type="entry name" value="Znf_RING"/>
</dbReference>
<dbReference type="EMBL" id="CANHGI010000002">
    <property type="protein sequence ID" value="CAI5442613.1"/>
    <property type="molecule type" value="Genomic_DNA"/>
</dbReference>
<dbReference type="SMART" id="SM00184">
    <property type="entry name" value="RING"/>
    <property type="match status" value="1"/>
</dbReference>
<reference evidence="6" key="1">
    <citation type="submission" date="2022-11" db="EMBL/GenBank/DDBJ databases">
        <authorList>
            <person name="Kikuchi T."/>
        </authorList>
    </citation>
    <scope>NUCLEOTIDE SEQUENCE</scope>
    <source>
        <strain evidence="6">PS1010</strain>
    </source>
</reference>
<dbReference type="PROSITE" id="PS00518">
    <property type="entry name" value="ZF_RING_1"/>
    <property type="match status" value="1"/>
</dbReference>
<dbReference type="Pfam" id="PF13923">
    <property type="entry name" value="zf-C3HC4_2"/>
    <property type="match status" value="1"/>
</dbReference>
<sequence>MQEEDFCCSVCLDVFIEPTVIQCGHSFCKICIEETLNTTEKCPICRSTAGRITPNRVLENLTIKWMQKTNRGEEYFKRKEQNKRALLVRNRALVLLWTTLSTKTDRKMKLDEILEKLDCLNLRMEIMRQVSIQQNIGIRVEKIDNDVSGSVIVAKWLPNENFNKFNNDNDYAPQKSGQHQSCSIHPRKSKEYALRCSVSPALDGKLDTDDMKSSFMARETRQSATSTKF</sequence>
<dbReference type="OrthoDB" id="5792560at2759"/>
<keyword evidence="7" id="KW-1185">Reference proteome</keyword>
<dbReference type="GO" id="GO:0008270">
    <property type="term" value="F:zinc ion binding"/>
    <property type="evidence" value="ECO:0007669"/>
    <property type="project" value="UniProtKB-KW"/>
</dbReference>
<protein>
    <recommendedName>
        <fullName evidence="5">RING-type domain-containing protein</fullName>
    </recommendedName>
</protein>
<proteinExistence type="predicted"/>
<accession>A0A9P1MXL3</accession>
<dbReference type="InterPro" id="IPR013083">
    <property type="entry name" value="Znf_RING/FYVE/PHD"/>
</dbReference>
<feature type="domain" description="RING-type" evidence="5">
    <location>
        <begin position="8"/>
        <end position="46"/>
    </location>
</feature>
<dbReference type="InterPro" id="IPR017907">
    <property type="entry name" value="Znf_RING_CS"/>
</dbReference>
<dbReference type="Gene3D" id="3.30.40.10">
    <property type="entry name" value="Zinc/RING finger domain, C3HC4 (zinc finger)"/>
    <property type="match status" value="1"/>
</dbReference>
<gene>
    <name evidence="6" type="ORF">CAMP_LOCUS5250</name>
</gene>
<evidence type="ECO:0000256" key="4">
    <source>
        <dbReference type="PROSITE-ProRule" id="PRU00175"/>
    </source>
</evidence>
<dbReference type="PROSITE" id="PS50089">
    <property type="entry name" value="ZF_RING_2"/>
    <property type="match status" value="1"/>
</dbReference>
<keyword evidence="1" id="KW-0479">Metal-binding</keyword>
<organism evidence="6 7">
    <name type="scientific">Caenorhabditis angaria</name>
    <dbReference type="NCBI Taxonomy" id="860376"/>
    <lineage>
        <taxon>Eukaryota</taxon>
        <taxon>Metazoa</taxon>
        <taxon>Ecdysozoa</taxon>
        <taxon>Nematoda</taxon>
        <taxon>Chromadorea</taxon>
        <taxon>Rhabditida</taxon>
        <taxon>Rhabditina</taxon>
        <taxon>Rhabditomorpha</taxon>
        <taxon>Rhabditoidea</taxon>
        <taxon>Rhabditidae</taxon>
        <taxon>Peloderinae</taxon>
        <taxon>Caenorhabditis</taxon>
    </lineage>
</organism>
<dbReference type="PANTHER" id="PTHR23327">
    <property type="entry name" value="RING FINGER PROTEIN 127"/>
    <property type="match status" value="1"/>
</dbReference>
<dbReference type="Proteomes" id="UP001152747">
    <property type="component" value="Unassembled WGS sequence"/>
</dbReference>
<evidence type="ECO:0000259" key="5">
    <source>
        <dbReference type="PROSITE" id="PS50089"/>
    </source>
</evidence>
<dbReference type="AlphaFoldDB" id="A0A9P1MXL3"/>
<evidence type="ECO:0000313" key="6">
    <source>
        <dbReference type="EMBL" id="CAI5442613.1"/>
    </source>
</evidence>
<evidence type="ECO:0000256" key="2">
    <source>
        <dbReference type="ARBA" id="ARBA00022771"/>
    </source>
</evidence>
<evidence type="ECO:0000256" key="3">
    <source>
        <dbReference type="ARBA" id="ARBA00022833"/>
    </source>
</evidence>
<dbReference type="SUPFAM" id="SSF57850">
    <property type="entry name" value="RING/U-box"/>
    <property type="match status" value="1"/>
</dbReference>
<name>A0A9P1MXL3_9PELO</name>
<keyword evidence="3" id="KW-0862">Zinc</keyword>
<keyword evidence="2 4" id="KW-0863">Zinc-finger</keyword>
<comment type="caution">
    <text evidence="6">The sequence shown here is derived from an EMBL/GenBank/DDBJ whole genome shotgun (WGS) entry which is preliminary data.</text>
</comment>
<evidence type="ECO:0000313" key="7">
    <source>
        <dbReference type="Proteomes" id="UP001152747"/>
    </source>
</evidence>
<evidence type="ECO:0000256" key="1">
    <source>
        <dbReference type="ARBA" id="ARBA00022723"/>
    </source>
</evidence>